<dbReference type="EMBL" id="JADGJW010000065">
    <property type="protein sequence ID" value="KAJ3225303.1"/>
    <property type="molecule type" value="Genomic_DNA"/>
</dbReference>
<organism evidence="5 6">
    <name type="scientific">Clydaea vesicula</name>
    <dbReference type="NCBI Taxonomy" id="447962"/>
    <lineage>
        <taxon>Eukaryota</taxon>
        <taxon>Fungi</taxon>
        <taxon>Fungi incertae sedis</taxon>
        <taxon>Chytridiomycota</taxon>
        <taxon>Chytridiomycota incertae sedis</taxon>
        <taxon>Chytridiomycetes</taxon>
        <taxon>Lobulomycetales</taxon>
        <taxon>Lobulomycetaceae</taxon>
        <taxon>Clydaea</taxon>
    </lineage>
</organism>
<dbReference type="AlphaFoldDB" id="A0AAD5Y2V7"/>
<dbReference type="Gene3D" id="3.80.10.10">
    <property type="entry name" value="Ribonuclease Inhibitor"/>
    <property type="match status" value="2"/>
</dbReference>
<dbReference type="InterPro" id="IPR052410">
    <property type="entry name" value="DRC5"/>
</dbReference>
<dbReference type="SMART" id="SM00368">
    <property type="entry name" value="LRR_RI"/>
    <property type="match status" value="6"/>
</dbReference>
<evidence type="ECO:0000313" key="5">
    <source>
        <dbReference type="EMBL" id="KAJ3225303.1"/>
    </source>
</evidence>
<accession>A0AAD5Y2V7</accession>
<dbReference type="InterPro" id="IPR001611">
    <property type="entry name" value="Leu-rich_rpt"/>
</dbReference>
<keyword evidence="3" id="KW-0206">Cytoskeleton</keyword>
<name>A0AAD5Y2V7_9FUNG</name>
<evidence type="ECO:0000256" key="2">
    <source>
        <dbReference type="ARBA" id="ARBA00022490"/>
    </source>
</evidence>
<evidence type="ECO:0000313" key="6">
    <source>
        <dbReference type="Proteomes" id="UP001211065"/>
    </source>
</evidence>
<dbReference type="PANTHER" id="PTHR24107:SF2">
    <property type="entry name" value="NLR FAMILY CARD DOMAIN CONTAINING 3"/>
    <property type="match status" value="1"/>
</dbReference>
<dbReference type="SUPFAM" id="SSF52047">
    <property type="entry name" value="RNI-like"/>
    <property type="match status" value="1"/>
</dbReference>
<feature type="region of interest" description="Disordered" evidence="4">
    <location>
        <begin position="1"/>
        <end position="36"/>
    </location>
</feature>
<evidence type="ECO:0000256" key="4">
    <source>
        <dbReference type="SAM" id="MobiDB-lite"/>
    </source>
</evidence>
<evidence type="ECO:0000256" key="1">
    <source>
        <dbReference type="ARBA" id="ARBA00004245"/>
    </source>
</evidence>
<evidence type="ECO:0000256" key="3">
    <source>
        <dbReference type="ARBA" id="ARBA00023212"/>
    </source>
</evidence>
<sequence length="620" mass="68630">MSTVSISVPTKEPLQGKEASSPNNTVPATPVGKEPQTNVELEIKENESANTGNHEVTFGSNNEVNNNIVGGGFISSKDNFVERRMNQRKIIGEDPEWNLAPVKKLTALCIKVIVKNFEKNPIIDGIPLKYRKSVLSEISTSLPLSITANLIPDDLYWKKCAQEKFINCDPKRHGGSWKRLFFERYCKHLIEYYQPNSRVTEDINVLELKPLEINQKKSLQALQQQNHVIYTTSANSHQHQIEKNAIKSLIFTDTNRFLSELKLASPFVKTLELDQLRPKEPAEASVIKATDAPPDHLDLNVVFGNLLNIENISLYYGVRDCGINFNWLLFGMTITDCLNLSQSLKLKHVAKNLKYLKIESSSIDDDRCRLISNALLDNEALSSLDLSHNKICDSGARGLAAVLASPKTNLNSLILANNMISFRGAHAIGKALASLNTETKVQKLPINGLNISNNEKKPEFGENSQLKVLNLRLNRLGDEGGEELLNLLLKNNFLTTLDLSGNNLGQKSIKSLCTLIRKNCPKLRRIDISCNKLGSRGGEKINQIINNLSGVVEKGNNTNSRVNSAGTQSSSGDSGQIEPDAAGKSLFEAISHNKYISTLDLRITEIPSEYVVAIQGIVVE</sequence>
<dbReference type="InterPro" id="IPR032675">
    <property type="entry name" value="LRR_dom_sf"/>
</dbReference>
<comment type="caution">
    <text evidence="5">The sequence shown here is derived from an EMBL/GenBank/DDBJ whole genome shotgun (WGS) entry which is preliminary data.</text>
</comment>
<gene>
    <name evidence="5" type="primary">TCTE1</name>
    <name evidence="5" type="ORF">HK099_007038</name>
</gene>
<proteinExistence type="predicted"/>
<dbReference type="Proteomes" id="UP001211065">
    <property type="component" value="Unassembled WGS sequence"/>
</dbReference>
<keyword evidence="2" id="KW-0963">Cytoplasm</keyword>
<feature type="compositionally biased region" description="Polar residues" evidence="4">
    <location>
        <begin position="556"/>
        <end position="574"/>
    </location>
</feature>
<dbReference type="Pfam" id="PF13516">
    <property type="entry name" value="LRR_6"/>
    <property type="match status" value="4"/>
</dbReference>
<feature type="compositionally biased region" description="Polar residues" evidence="4">
    <location>
        <begin position="18"/>
        <end position="27"/>
    </location>
</feature>
<dbReference type="GO" id="GO:0005856">
    <property type="term" value="C:cytoskeleton"/>
    <property type="evidence" value="ECO:0007669"/>
    <property type="project" value="UniProtKB-SubCell"/>
</dbReference>
<reference evidence="5" key="1">
    <citation type="submission" date="2020-05" db="EMBL/GenBank/DDBJ databases">
        <title>Phylogenomic resolution of chytrid fungi.</title>
        <authorList>
            <person name="Stajich J.E."/>
            <person name="Amses K."/>
            <person name="Simmons R."/>
            <person name="Seto K."/>
            <person name="Myers J."/>
            <person name="Bonds A."/>
            <person name="Quandt C.A."/>
            <person name="Barry K."/>
            <person name="Liu P."/>
            <person name="Grigoriev I."/>
            <person name="Longcore J.E."/>
            <person name="James T.Y."/>
        </authorList>
    </citation>
    <scope>NUCLEOTIDE SEQUENCE</scope>
    <source>
        <strain evidence="5">JEL0476</strain>
    </source>
</reference>
<feature type="region of interest" description="Disordered" evidence="4">
    <location>
        <begin position="556"/>
        <end position="578"/>
    </location>
</feature>
<comment type="subcellular location">
    <subcellularLocation>
        <location evidence="1">Cytoplasm</location>
        <location evidence="1">Cytoskeleton</location>
    </subcellularLocation>
</comment>
<dbReference type="PANTHER" id="PTHR24107">
    <property type="entry name" value="YNEIN REGULATORY COMPLEX SUBUNIT 5"/>
    <property type="match status" value="1"/>
</dbReference>
<protein>
    <submittedName>
        <fullName evidence="5">T-complex-associated testis-expressed protein 1</fullName>
    </submittedName>
</protein>
<keyword evidence="6" id="KW-1185">Reference proteome</keyword>